<dbReference type="InterPro" id="IPR036164">
    <property type="entry name" value="bL21-like_sf"/>
</dbReference>
<accession>F3FRJ8</accession>
<evidence type="ECO:0000256" key="5">
    <source>
        <dbReference type="RuleBase" id="RU000562"/>
    </source>
</evidence>
<dbReference type="InterPro" id="IPR028909">
    <property type="entry name" value="bL21-like"/>
</dbReference>
<evidence type="ECO:0000313" key="7">
    <source>
        <dbReference type="Proteomes" id="UP000004471"/>
    </source>
</evidence>
<dbReference type="PATRIC" id="fig|629262.5.peg.4907"/>
<gene>
    <name evidence="4 6" type="primary">rplU</name>
    <name evidence="6" type="ORF">PSYJA_29348</name>
</gene>
<evidence type="ECO:0000256" key="4">
    <source>
        <dbReference type="HAMAP-Rule" id="MF_01363"/>
    </source>
</evidence>
<sequence length="104" mass="11564">MYAVIVTGGKQYKVAPGEYLKIEKLEIATGESVTFDRVLLVGNGDDVNIGAPVVAGATVVAEVVSQGRHDKVRIIKFRRRKHHMKRMGPTRQWYTEIKITGIQA</sequence>
<name>F3FRJ8_PSESX</name>
<comment type="caution">
    <text evidence="6">The sequence shown here is derived from an EMBL/GenBank/DDBJ whole genome shotgun (WGS) entry which is preliminary data.</text>
</comment>
<dbReference type="PANTHER" id="PTHR21349">
    <property type="entry name" value="50S RIBOSOMAL PROTEIN L21"/>
    <property type="match status" value="1"/>
</dbReference>
<keyword evidence="3 4" id="KW-0687">Ribonucleoprotein</keyword>
<dbReference type="GO" id="GO:0005737">
    <property type="term" value="C:cytoplasm"/>
    <property type="evidence" value="ECO:0007669"/>
    <property type="project" value="UniProtKB-ARBA"/>
</dbReference>
<comment type="function">
    <text evidence="4 5">This protein binds to 23S rRNA in the presence of protein L20.</text>
</comment>
<dbReference type="GO" id="GO:0005840">
    <property type="term" value="C:ribosome"/>
    <property type="evidence" value="ECO:0007669"/>
    <property type="project" value="UniProtKB-KW"/>
</dbReference>
<dbReference type="GO" id="GO:0019843">
    <property type="term" value="F:rRNA binding"/>
    <property type="evidence" value="ECO:0007669"/>
    <property type="project" value="UniProtKB-UniRule"/>
</dbReference>
<organism evidence="6 7">
    <name type="scientific">Pseudomonas syringae pv. japonica str. M301072</name>
    <dbReference type="NCBI Taxonomy" id="629262"/>
    <lineage>
        <taxon>Bacteria</taxon>
        <taxon>Pseudomonadati</taxon>
        <taxon>Pseudomonadota</taxon>
        <taxon>Gammaproteobacteria</taxon>
        <taxon>Pseudomonadales</taxon>
        <taxon>Pseudomonadaceae</taxon>
        <taxon>Pseudomonas</taxon>
        <taxon>Pseudomonas syringae</taxon>
    </lineage>
</organism>
<reference evidence="6 7" key="1">
    <citation type="journal article" date="2011" name="PLoS Pathog.">
        <title>Dynamic evolution of pathogenicity revealed by sequencing and comparative genomics of 19 Pseudomonas syringae isolates.</title>
        <authorList>
            <person name="Baltrus D.A."/>
            <person name="Nishimura M.T."/>
            <person name="Romanchuk A."/>
            <person name="Chang J.H."/>
            <person name="Mukhtar M.S."/>
            <person name="Cherkis K."/>
            <person name="Roach J."/>
            <person name="Grant S.R."/>
            <person name="Jones C.D."/>
            <person name="Dangl J.L."/>
        </authorList>
    </citation>
    <scope>NUCLEOTIDE SEQUENCE [LARGE SCALE GENOMIC DNA]</scope>
    <source>
        <strain evidence="7">M301072PT</strain>
    </source>
</reference>
<dbReference type="EMBL" id="AEAH01001335">
    <property type="protein sequence ID" value="EGH32840.1"/>
    <property type="molecule type" value="Genomic_DNA"/>
</dbReference>
<keyword evidence="2 4" id="KW-0689">Ribosomal protein</keyword>
<dbReference type="SUPFAM" id="SSF141091">
    <property type="entry name" value="L21p-like"/>
    <property type="match status" value="1"/>
</dbReference>
<evidence type="ECO:0000313" key="6">
    <source>
        <dbReference type="EMBL" id="EGH32840.1"/>
    </source>
</evidence>
<dbReference type="HAMAP" id="MF_01363">
    <property type="entry name" value="Ribosomal_bL21"/>
    <property type="match status" value="1"/>
</dbReference>
<evidence type="ECO:0000256" key="3">
    <source>
        <dbReference type="ARBA" id="ARBA00023274"/>
    </source>
</evidence>
<dbReference type="PANTHER" id="PTHR21349:SF0">
    <property type="entry name" value="LARGE RIBOSOMAL SUBUNIT PROTEIN BL21M"/>
    <property type="match status" value="1"/>
</dbReference>
<keyword evidence="4 5" id="KW-0699">rRNA-binding</keyword>
<proteinExistence type="inferred from homology"/>
<protein>
    <recommendedName>
        <fullName evidence="4">Large ribosomal subunit protein bL21</fullName>
    </recommendedName>
</protein>
<comment type="similarity">
    <text evidence="1 4 5">Belongs to the bacterial ribosomal protein bL21 family.</text>
</comment>
<dbReference type="AlphaFoldDB" id="F3FRJ8"/>
<evidence type="ECO:0000256" key="1">
    <source>
        <dbReference type="ARBA" id="ARBA00008563"/>
    </source>
</evidence>
<dbReference type="Pfam" id="PF00829">
    <property type="entry name" value="Ribosomal_L21p"/>
    <property type="match status" value="1"/>
</dbReference>
<dbReference type="NCBIfam" id="TIGR00061">
    <property type="entry name" value="L21"/>
    <property type="match status" value="1"/>
</dbReference>
<dbReference type="InterPro" id="IPR001787">
    <property type="entry name" value="Ribosomal_bL21"/>
</dbReference>
<comment type="subunit">
    <text evidence="4">Part of the 50S ribosomal subunit. Contacts protein L20.</text>
</comment>
<dbReference type="GO" id="GO:0003735">
    <property type="term" value="F:structural constituent of ribosome"/>
    <property type="evidence" value="ECO:0007669"/>
    <property type="project" value="InterPro"/>
</dbReference>
<keyword evidence="4 5" id="KW-0694">RNA-binding</keyword>
<dbReference type="GO" id="GO:0006412">
    <property type="term" value="P:translation"/>
    <property type="evidence" value="ECO:0007669"/>
    <property type="project" value="UniProtKB-UniRule"/>
</dbReference>
<dbReference type="GO" id="GO:1990904">
    <property type="term" value="C:ribonucleoprotein complex"/>
    <property type="evidence" value="ECO:0007669"/>
    <property type="project" value="UniProtKB-KW"/>
</dbReference>
<dbReference type="HOGENOM" id="CLU_061463_3_3_6"/>
<evidence type="ECO:0000256" key="2">
    <source>
        <dbReference type="ARBA" id="ARBA00022980"/>
    </source>
</evidence>
<dbReference type="Proteomes" id="UP000004471">
    <property type="component" value="Unassembled WGS sequence"/>
</dbReference>